<evidence type="ECO:0000256" key="2">
    <source>
        <dbReference type="ARBA" id="ARBA00023125"/>
    </source>
</evidence>
<keyword evidence="1" id="KW-0805">Transcription regulation</keyword>
<keyword evidence="8" id="KW-1185">Reference proteome</keyword>
<evidence type="ECO:0000256" key="4">
    <source>
        <dbReference type="ARBA" id="ARBA00023242"/>
    </source>
</evidence>
<comment type="caution">
    <text evidence="7">The sequence shown here is derived from an EMBL/GenBank/DDBJ whole genome shotgun (WGS) entry which is preliminary data.</text>
</comment>
<keyword evidence="2" id="KW-0238">DNA-binding</keyword>
<gene>
    <name evidence="7" type="ORF">AKO1_001598</name>
</gene>
<evidence type="ECO:0000256" key="3">
    <source>
        <dbReference type="ARBA" id="ARBA00023163"/>
    </source>
</evidence>
<evidence type="ECO:0000313" key="8">
    <source>
        <dbReference type="Proteomes" id="UP001431209"/>
    </source>
</evidence>
<evidence type="ECO:0000313" key="7">
    <source>
        <dbReference type="EMBL" id="KAL0486743.1"/>
    </source>
</evidence>
<feature type="domain" description="RWP-RK" evidence="6">
    <location>
        <begin position="36"/>
        <end position="117"/>
    </location>
</feature>
<dbReference type="Proteomes" id="UP001431209">
    <property type="component" value="Unassembled WGS sequence"/>
</dbReference>
<dbReference type="Pfam" id="PF02042">
    <property type="entry name" value="RWP-RK"/>
    <property type="match status" value="1"/>
</dbReference>
<proteinExistence type="predicted"/>
<feature type="region of interest" description="Disordered" evidence="5">
    <location>
        <begin position="130"/>
        <end position="149"/>
    </location>
</feature>
<dbReference type="EMBL" id="JAOPGA020001261">
    <property type="protein sequence ID" value="KAL0486743.1"/>
    <property type="molecule type" value="Genomic_DNA"/>
</dbReference>
<organism evidence="7 8">
    <name type="scientific">Acrasis kona</name>
    <dbReference type="NCBI Taxonomy" id="1008807"/>
    <lineage>
        <taxon>Eukaryota</taxon>
        <taxon>Discoba</taxon>
        <taxon>Heterolobosea</taxon>
        <taxon>Tetramitia</taxon>
        <taxon>Eutetramitia</taxon>
        <taxon>Acrasidae</taxon>
        <taxon>Acrasis</taxon>
    </lineage>
</organism>
<name>A0AAW2ZCH2_9EUKA</name>
<reference evidence="7 8" key="1">
    <citation type="submission" date="2024-03" db="EMBL/GenBank/DDBJ databases">
        <title>The Acrasis kona genome and developmental transcriptomes reveal deep origins of eukaryotic multicellular pathways.</title>
        <authorList>
            <person name="Sheikh S."/>
            <person name="Fu C.-J."/>
            <person name="Brown M.W."/>
            <person name="Baldauf S.L."/>
        </authorList>
    </citation>
    <scope>NUCLEOTIDE SEQUENCE [LARGE SCALE GENOMIC DNA]</scope>
    <source>
        <strain evidence="7 8">ATCC MYA-3509</strain>
    </source>
</reference>
<feature type="compositionally biased region" description="Polar residues" evidence="5">
    <location>
        <begin position="133"/>
        <end position="149"/>
    </location>
</feature>
<dbReference type="GO" id="GO:0003677">
    <property type="term" value="F:DNA binding"/>
    <property type="evidence" value="ECO:0007669"/>
    <property type="project" value="UniProtKB-KW"/>
</dbReference>
<sequence length="165" mass="19058">MVMQCSTRSFHAQTSSDVNHDEPSVIEHNVKIIQVNMDGIKKKKPKLTRQCLEQNFAYPQEEAANRLGISLSTLKRKFRSLGLGKRWPYQEMRQIERKRSLSFILNPVELTSAKRLDYRVMNALSKAFLDSMPPSQRDPNQQDSSNQQLTNFNTLLASVEEVEEM</sequence>
<feature type="region of interest" description="Disordered" evidence="5">
    <location>
        <begin position="1"/>
        <end position="20"/>
    </location>
</feature>
<keyword evidence="3" id="KW-0804">Transcription</keyword>
<evidence type="ECO:0000256" key="5">
    <source>
        <dbReference type="SAM" id="MobiDB-lite"/>
    </source>
</evidence>
<dbReference type="InterPro" id="IPR003035">
    <property type="entry name" value="RWP-RK_dom"/>
</dbReference>
<feature type="compositionally biased region" description="Polar residues" evidence="5">
    <location>
        <begin position="1"/>
        <end position="17"/>
    </location>
</feature>
<accession>A0AAW2ZCH2</accession>
<keyword evidence="4" id="KW-0539">Nucleus</keyword>
<dbReference type="AlphaFoldDB" id="A0AAW2ZCH2"/>
<evidence type="ECO:0000256" key="1">
    <source>
        <dbReference type="ARBA" id="ARBA00023015"/>
    </source>
</evidence>
<protein>
    <submittedName>
        <fullName evidence="7">RKD2</fullName>
    </submittedName>
</protein>
<evidence type="ECO:0000259" key="6">
    <source>
        <dbReference type="PROSITE" id="PS51519"/>
    </source>
</evidence>
<dbReference type="PROSITE" id="PS51519">
    <property type="entry name" value="RWP_RK"/>
    <property type="match status" value="1"/>
</dbReference>